<reference evidence="1" key="1">
    <citation type="submission" date="2018-05" db="EMBL/GenBank/DDBJ databases">
        <title>Draft genome of Mucuna pruriens seed.</title>
        <authorList>
            <person name="Nnadi N.E."/>
            <person name="Vos R."/>
            <person name="Hasami M.H."/>
            <person name="Devisetty U.K."/>
            <person name="Aguiy J.C."/>
        </authorList>
    </citation>
    <scope>NUCLEOTIDE SEQUENCE [LARGE SCALE GENOMIC DNA]</scope>
    <source>
        <strain evidence="1">JCA_2017</strain>
    </source>
</reference>
<keyword evidence="2" id="KW-1185">Reference proteome</keyword>
<comment type="caution">
    <text evidence="1">The sequence shown here is derived from an EMBL/GenBank/DDBJ whole genome shotgun (WGS) entry which is preliminary data.</text>
</comment>
<dbReference type="EMBL" id="QJKJ01008491">
    <property type="protein sequence ID" value="RDX79597.1"/>
    <property type="molecule type" value="Genomic_DNA"/>
</dbReference>
<evidence type="ECO:0000313" key="2">
    <source>
        <dbReference type="Proteomes" id="UP000257109"/>
    </source>
</evidence>
<dbReference type="Proteomes" id="UP000257109">
    <property type="component" value="Unassembled WGS sequence"/>
</dbReference>
<gene>
    <name evidence="1" type="ORF">CR513_39960</name>
</gene>
<evidence type="ECO:0000313" key="1">
    <source>
        <dbReference type="EMBL" id="RDX79597.1"/>
    </source>
</evidence>
<sequence>MALIKQLRVNIPFAKAIAQMPKCAKFLKEVKLNEVCSSIVLKKLPPKLKDLGSFIIPYTIRNEEKEELLRLMEDMLLKDNKEAFVWTIHNIKGINPTI</sequence>
<name>A0A371FMN3_MUCPR</name>
<organism evidence="1 2">
    <name type="scientific">Mucuna pruriens</name>
    <name type="common">Velvet bean</name>
    <name type="synonym">Dolichos pruriens</name>
    <dbReference type="NCBI Taxonomy" id="157652"/>
    <lineage>
        <taxon>Eukaryota</taxon>
        <taxon>Viridiplantae</taxon>
        <taxon>Streptophyta</taxon>
        <taxon>Embryophyta</taxon>
        <taxon>Tracheophyta</taxon>
        <taxon>Spermatophyta</taxon>
        <taxon>Magnoliopsida</taxon>
        <taxon>eudicotyledons</taxon>
        <taxon>Gunneridae</taxon>
        <taxon>Pentapetalae</taxon>
        <taxon>rosids</taxon>
        <taxon>fabids</taxon>
        <taxon>Fabales</taxon>
        <taxon>Fabaceae</taxon>
        <taxon>Papilionoideae</taxon>
        <taxon>50 kb inversion clade</taxon>
        <taxon>NPAAA clade</taxon>
        <taxon>indigoferoid/millettioid clade</taxon>
        <taxon>Phaseoleae</taxon>
        <taxon>Mucuna</taxon>
    </lineage>
</organism>
<protein>
    <submittedName>
        <fullName evidence="1">Uncharacterized protein</fullName>
    </submittedName>
</protein>
<feature type="non-terminal residue" evidence="1">
    <location>
        <position position="1"/>
    </location>
</feature>
<accession>A0A371FMN3</accession>
<dbReference type="AlphaFoldDB" id="A0A371FMN3"/>
<proteinExistence type="predicted"/>